<reference evidence="1 2" key="1">
    <citation type="submission" date="2023-08" db="EMBL/GenBank/DDBJ databases">
        <title>The draft genome sequence of Paracraurococcus sp. LOR1-02.</title>
        <authorList>
            <person name="Kingkaew E."/>
            <person name="Tanasupawat S."/>
        </authorList>
    </citation>
    <scope>NUCLEOTIDE SEQUENCE [LARGE SCALE GENOMIC DNA]</scope>
    <source>
        <strain evidence="1 2">LOR1-02</strain>
    </source>
</reference>
<proteinExistence type="predicted"/>
<name>A0ABT9EDQ6_9PROT</name>
<comment type="caution">
    <text evidence="1">The sequence shown here is derived from an EMBL/GenBank/DDBJ whole genome shotgun (WGS) entry which is preliminary data.</text>
</comment>
<gene>
    <name evidence="1" type="ORF">Q7A36_37280</name>
</gene>
<sequence>NLGLIMRLLTGAGTPRGFQTRVSASLAAIATPDAGLVIILIAVAGDQAAAVAFSVAPDPFG</sequence>
<feature type="non-terminal residue" evidence="1">
    <location>
        <position position="1"/>
    </location>
</feature>
<protein>
    <submittedName>
        <fullName evidence="1">DDE transposase</fullName>
    </submittedName>
</protein>
<evidence type="ECO:0000313" key="1">
    <source>
        <dbReference type="EMBL" id="MDO9714015.1"/>
    </source>
</evidence>
<dbReference type="EMBL" id="JAUTWS010000150">
    <property type="protein sequence ID" value="MDO9714015.1"/>
    <property type="molecule type" value="Genomic_DNA"/>
</dbReference>
<accession>A0ABT9EDQ6</accession>
<keyword evidence="2" id="KW-1185">Reference proteome</keyword>
<dbReference type="Proteomes" id="UP001243009">
    <property type="component" value="Unassembled WGS sequence"/>
</dbReference>
<evidence type="ECO:0000313" key="2">
    <source>
        <dbReference type="Proteomes" id="UP001243009"/>
    </source>
</evidence>
<organism evidence="1 2">
    <name type="scientific">Paracraurococcus lichenis</name>
    <dbReference type="NCBI Taxonomy" id="3064888"/>
    <lineage>
        <taxon>Bacteria</taxon>
        <taxon>Pseudomonadati</taxon>
        <taxon>Pseudomonadota</taxon>
        <taxon>Alphaproteobacteria</taxon>
        <taxon>Acetobacterales</taxon>
        <taxon>Roseomonadaceae</taxon>
        <taxon>Paracraurococcus</taxon>
    </lineage>
</organism>